<feature type="domain" description="N-acetyltransferase" evidence="4">
    <location>
        <begin position="77"/>
        <end position="239"/>
    </location>
</feature>
<keyword evidence="1" id="KW-0808">Transferase</keyword>
<comment type="caution">
    <text evidence="5">The sequence shown here is derived from an EMBL/GenBank/DDBJ whole genome shotgun (WGS) entry which is preliminary data.</text>
</comment>
<dbReference type="InterPro" id="IPR050832">
    <property type="entry name" value="Bact_Acetyltransf"/>
</dbReference>
<protein>
    <submittedName>
        <fullName evidence="5">GNAT family N-acetyltransferase</fullName>
    </submittedName>
</protein>
<proteinExistence type="predicted"/>
<dbReference type="Gene3D" id="3.40.630.30">
    <property type="match status" value="1"/>
</dbReference>
<reference evidence="5 6" key="1">
    <citation type="submission" date="2021-04" db="EMBL/GenBank/DDBJ databases">
        <authorList>
            <person name="Huq M.A."/>
        </authorList>
    </citation>
    <scope>NUCLEOTIDE SEQUENCE [LARGE SCALE GENOMIC DNA]</scope>
    <source>
        <strain evidence="5 6">MAH-13</strain>
    </source>
</reference>
<name>A0ABS4DN19_9GAMM</name>
<gene>
    <name evidence="5" type="ORF">J7I44_09080</name>
</gene>
<keyword evidence="2" id="KW-0012">Acyltransferase</keyword>
<sequence>MPAATGKRARTPQAASASRQGSSHSGRRKSGTGNASLGEGPVERLRQQAGVNRRPVPGHRRRRARRYHGRMTTLPTPAFRTANAADIPAIVALVESAYRGDSGRRGWTTESDLLDGQRTDAADVADAMARPDSRILLLERDGRLLASCHLERKGEAAYFGMFAVDPSLQAGGLGKQLLGEAERIARHAWGCRLMEMTVIVQREELIAWYERRGYRRTGDYKPFPYGQERFGIPRRDDLRFEVLVKELAEVAA</sequence>
<evidence type="ECO:0000256" key="3">
    <source>
        <dbReference type="SAM" id="MobiDB-lite"/>
    </source>
</evidence>
<dbReference type="InterPro" id="IPR000182">
    <property type="entry name" value="GNAT_dom"/>
</dbReference>
<evidence type="ECO:0000256" key="1">
    <source>
        <dbReference type="ARBA" id="ARBA00022679"/>
    </source>
</evidence>
<dbReference type="EMBL" id="JAGJRS010000018">
    <property type="protein sequence ID" value="MBP1474454.1"/>
    <property type="molecule type" value="Genomic_DNA"/>
</dbReference>
<dbReference type="InterPro" id="IPR016181">
    <property type="entry name" value="Acyl_CoA_acyltransferase"/>
</dbReference>
<dbReference type="Pfam" id="PF00583">
    <property type="entry name" value="Acetyltransf_1"/>
    <property type="match status" value="1"/>
</dbReference>
<feature type="compositionally biased region" description="Polar residues" evidence="3">
    <location>
        <begin position="13"/>
        <end position="24"/>
    </location>
</feature>
<keyword evidence="6" id="KW-1185">Reference proteome</keyword>
<organism evidence="5 6">
    <name type="scientific">Frateuria flava</name>
    <dbReference type="NCBI Taxonomy" id="2821489"/>
    <lineage>
        <taxon>Bacteria</taxon>
        <taxon>Pseudomonadati</taxon>
        <taxon>Pseudomonadota</taxon>
        <taxon>Gammaproteobacteria</taxon>
        <taxon>Lysobacterales</taxon>
        <taxon>Rhodanobacteraceae</taxon>
        <taxon>Frateuria</taxon>
    </lineage>
</organism>
<dbReference type="PANTHER" id="PTHR43877">
    <property type="entry name" value="AMINOALKYLPHOSPHONATE N-ACETYLTRANSFERASE-RELATED-RELATED"/>
    <property type="match status" value="1"/>
</dbReference>
<dbReference type="CDD" id="cd04301">
    <property type="entry name" value="NAT_SF"/>
    <property type="match status" value="1"/>
</dbReference>
<evidence type="ECO:0000259" key="4">
    <source>
        <dbReference type="PROSITE" id="PS51186"/>
    </source>
</evidence>
<feature type="region of interest" description="Disordered" evidence="3">
    <location>
        <begin position="1"/>
        <end position="68"/>
    </location>
</feature>
<accession>A0ABS4DN19</accession>
<dbReference type="RefSeq" id="WP_209619251.1">
    <property type="nucleotide sequence ID" value="NZ_JAGJRS010000018.1"/>
</dbReference>
<evidence type="ECO:0000313" key="6">
    <source>
        <dbReference type="Proteomes" id="UP000823790"/>
    </source>
</evidence>
<evidence type="ECO:0000313" key="5">
    <source>
        <dbReference type="EMBL" id="MBP1474454.1"/>
    </source>
</evidence>
<evidence type="ECO:0000256" key="2">
    <source>
        <dbReference type="ARBA" id="ARBA00023315"/>
    </source>
</evidence>
<feature type="compositionally biased region" description="Basic residues" evidence="3">
    <location>
        <begin position="56"/>
        <end position="68"/>
    </location>
</feature>
<dbReference type="SUPFAM" id="SSF55729">
    <property type="entry name" value="Acyl-CoA N-acyltransferases (Nat)"/>
    <property type="match status" value="1"/>
</dbReference>
<dbReference type="Proteomes" id="UP000823790">
    <property type="component" value="Unassembled WGS sequence"/>
</dbReference>
<dbReference type="PROSITE" id="PS51186">
    <property type="entry name" value="GNAT"/>
    <property type="match status" value="1"/>
</dbReference>